<reference evidence="1" key="1">
    <citation type="submission" date="2022-02" db="EMBL/GenBank/DDBJ databases">
        <authorList>
            <person name="King R."/>
        </authorList>
    </citation>
    <scope>NUCLEOTIDE SEQUENCE</scope>
</reference>
<protein>
    <submittedName>
        <fullName evidence="1">Uncharacterized protein</fullName>
    </submittedName>
</protein>
<sequence length="138" mass="15729">MWGRTSLGIMQQTKDSPARCVLCFGKHTANYKGCTSHKKIRLSQDKTHSFGFYNTQISSKVPSTQDSGSSSRVLYEIMYRICCVNNKPKLDIVTNIITHNSVNTAYYKIKFCNRIINILPYLDTTKIIFSIVVTSMFL</sequence>
<name>A0A9P0NJC9_APHGO</name>
<gene>
    <name evidence="1" type="ORF">APHIGO_LOCUS6045</name>
</gene>
<evidence type="ECO:0000313" key="2">
    <source>
        <dbReference type="Proteomes" id="UP001154329"/>
    </source>
</evidence>
<proteinExistence type="predicted"/>
<keyword evidence="2" id="KW-1185">Reference proteome</keyword>
<dbReference type="EMBL" id="OU899035">
    <property type="protein sequence ID" value="CAH1724827.1"/>
    <property type="molecule type" value="Genomic_DNA"/>
</dbReference>
<organism evidence="1 2">
    <name type="scientific">Aphis gossypii</name>
    <name type="common">Cotton aphid</name>
    <dbReference type="NCBI Taxonomy" id="80765"/>
    <lineage>
        <taxon>Eukaryota</taxon>
        <taxon>Metazoa</taxon>
        <taxon>Ecdysozoa</taxon>
        <taxon>Arthropoda</taxon>
        <taxon>Hexapoda</taxon>
        <taxon>Insecta</taxon>
        <taxon>Pterygota</taxon>
        <taxon>Neoptera</taxon>
        <taxon>Paraneoptera</taxon>
        <taxon>Hemiptera</taxon>
        <taxon>Sternorrhyncha</taxon>
        <taxon>Aphidomorpha</taxon>
        <taxon>Aphidoidea</taxon>
        <taxon>Aphididae</taxon>
        <taxon>Aphidini</taxon>
        <taxon>Aphis</taxon>
        <taxon>Aphis</taxon>
    </lineage>
</organism>
<dbReference type="Proteomes" id="UP001154329">
    <property type="component" value="Chromosome 2"/>
</dbReference>
<reference evidence="1" key="2">
    <citation type="submission" date="2022-10" db="EMBL/GenBank/DDBJ databases">
        <authorList>
            <consortium name="ENA_rothamsted_submissions"/>
            <consortium name="culmorum"/>
            <person name="King R."/>
        </authorList>
    </citation>
    <scope>NUCLEOTIDE SEQUENCE</scope>
</reference>
<evidence type="ECO:0000313" key="1">
    <source>
        <dbReference type="EMBL" id="CAH1724827.1"/>
    </source>
</evidence>
<accession>A0A9P0NJC9</accession>
<dbReference type="AlphaFoldDB" id="A0A9P0NJC9"/>